<keyword evidence="2" id="KW-0479">Metal-binding</keyword>
<reference evidence="4 5" key="1">
    <citation type="journal article" date="2024" name="J Genomics">
        <title>Draft genome sequencing and assembly of Favolaschia claudopus CIRM-BRFM 2984 isolated from oak limbs.</title>
        <authorList>
            <person name="Navarro D."/>
            <person name="Drula E."/>
            <person name="Chaduli D."/>
            <person name="Cazenave R."/>
            <person name="Ahrendt S."/>
            <person name="Wang J."/>
            <person name="Lipzen A."/>
            <person name="Daum C."/>
            <person name="Barry K."/>
            <person name="Grigoriev I.V."/>
            <person name="Favel A."/>
            <person name="Rosso M.N."/>
            <person name="Martin F."/>
        </authorList>
    </citation>
    <scope>NUCLEOTIDE SEQUENCE [LARGE SCALE GENOMIC DNA]</scope>
    <source>
        <strain evidence="4 5">CIRM-BRFM 2984</strain>
    </source>
</reference>
<name>A0AAW0APR1_9AGAR</name>
<comment type="caution">
    <text evidence="4">The sequence shown here is derived from an EMBL/GenBank/DDBJ whole genome shotgun (WGS) entry which is preliminary data.</text>
</comment>
<keyword evidence="2" id="KW-0862">Zinc</keyword>
<dbReference type="EMBL" id="JAWWNJ010000057">
    <property type="protein sequence ID" value="KAK7014385.1"/>
    <property type="molecule type" value="Genomic_DNA"/>
</dbReference>
<evidence type="ECO:0000313" key="4">
    <source>
        <dbReference type="EMBL" id="KAK7014385.1"/>
    </source>
</evidence>
<organism evidence="4 5">
    <name type="scientific">Favolaschia claudopus</name>
    <dbReference type="NCBI Taxonomy" id="2862362"/>
    <lineage>
        <taxon>Eukaryota</taxon>
        <taxon>Fungi</taxon>
        <taxon>Dikarya</taxon>
        <taxon>Basidiomycota</taxon>
        <taxon>Agaricomycotina</taxon>
        <taxon>Agaricomycetes</taxon>
        <taxon>Agaricomycetidae</taxon>
        <taxon>Agaricales</taxon>
        <taxon>Marasmiineae</taxon>
        <taxon>Mycenaceae</taxon>
        <taxon>Favolaschia</taxon>
    </lineage>
</organism>
<feature type="domain" description="CCHC-type" evidence="3">
    <location>
        <begin position="90"/>
        <end position="105"/>
    </location>
</feature>
<dbReference type="GO" id="GO:0003676">
    <property type="term" value="F:nucleic acid binding"/>
    <property type="evidence" value="ECO:0007669"/>
    <property type="project" value="InterPro"/>
</dbReference>
<dbReference type="Proteomes" id="UP001362999">
    <property type="component" value="Unassembled WGS sequence"/>
</dbReference>
<dbReference type="AlphaFoldDB" id="A0AAW0APR1"/>
<keyword evidence="1" id="KW-0507">mRNA processing</keyword>
<keyword evidence="2" id="KW-0863">Zinc-finger</keyword>
<protein>
    <recommendedName>
        <fullName evidence="3">CCHC-type domain-containing protein</fullName>
    </recommendedName>
</protein>
<dbReference type="GO" id="GO:0008270">
    <property type="term" value="F:zinc ion binding"/>
    <property type="evidence" value="ECO:0007669"/>
    <property type="project" value="UniProtKB-KW"/>
</dbReference>
<gene>
    <name evidence="4" type="ORF">R3P38DRAFT_2787900</name>
</gene>
<sequence length="161" mass="17746">MTLDDPEYTPVYYTLLAKDTTGQAAKWVKPPEVLNNWARIPRVPRSSPMPPRNSVNMANTNNNSVATYPNNIPLGNSSNNIGPSNAPQACFGCGAEGHRIGECPEISELIREGIIKQDDETRRIKMADGSNVRRAMGEPIAAAKYQTYLVKKNTSQKKKTN</sequence>
<evidence type="ECO:0000313" key="5">
    <source>
        <dbReference type="Proteomes" id="UP001362999"/>
    </source>
</evidence>
<proteinExistence type="predicted"/>
<dbReference type="InterPro" id="IPR036875">
    <property type="entry name" value="Znf_CCHC_sf"/>
</dbReference>
<evidence type="ECO:0000259" key="3">
    <source>
        <dbReference type="PROSITE" id="PS50158"/>
    </source>
</evidence>
<dbReference type="PROSITE" id="PS50158">
    <property type="entry name" value="ZF_CCHC"/>
    <property type="match status" value="1"/>
</dbReference>
<dbReference type="GO" id="GO:0006397">
    <property type="term" value="P:mRNA processing"/>
    <property type="evidence" value="ECO:0007669"/>
    <property type="project" value="UniProtKB-KW"/>
</dbReference>
<dbReference type="InterPro" id="IPR001878">
    <property type="entry name" value="Znf_CCHC"/>
</dbReference>
<dbReference type="SUPFAM" id="SSF57756">
    <property type="entry name" value="Retrovirus zinc finger-like domains"/>
    <property type="match status" value="1"/>
</dbReference>
<evidence type="ECO:0000256" key="1">
    <source>
        <dbReference type="ARBA" id="ARBA00022664"/>
    </source>
</evidence>
<evidence type="ECO:0000256" key="2">
    <source>
        <dbReference type="PROSITE-ProRule" id="PRU00047"/>
    </source>
</evidence>
<accession>A0AAW0APR1</accession>
<keyword evidence="5" id="KW-1185">Reference proteome</keyword>